<dbReference type="AlphaFoldDB" id="A0A4R5DVL5"/>
<dbReference type="InterPro" id="IPR035959">
    <property type="entry name" value="RutC-like_sf"/>
</dbReference>
<keyword evidence="2" id="KW-1185">Reference proteome</keyword>
<dbReference type="GO" id="GO:0019239">
    <property type="term" value="F:deaminase activity"/>
    <property type="evidence" value="ECO:0007669"/>
    <property type="project" value="TreeGrafter"/>
</dbReference>
<accession>A0A4R5DVL5</accession>
<proteinExistence type="predicted"/>
<dbReference type="InParanoid" id="A0A4R5DVL5"/>
<dbReference type="GO" id="GO:0005829">
    <property type="term" value="C:cytosol"/>
    <property type="evidence" value="ECO:0007669"/>
    <property type="project" value="TreeGrafter"/>
</dbReference>
<evidence type="ECO:0000313" key="1">
    <source>
        <dbReference type="EMBL" id="TDE15073.1"/>
    </source>
</evidence>
<dbReference type="InterPro" id="IPR006175">
    <property type="entry name" value="YjgF/YER057c/UK114"/>
</dbReference>
<gene>
    <name evidence="1" type="ORF">E1269_02925</name>
</gene>
<dbReference type="Pfam" id="PF01042">
    <property type="entry name" value="Ribonuc_L-PSP"/>
    <property type="match status" value="1"/>
</dbReference>
<dbReference type="PROSITE" id="PS51318">
    <property type="entry name" value="TAT"/>
    <property type="match status" value="1"/>
</dbReference>
<dbReference type="OrthoDB" id="9803101at2"/>
<dbReference type="RefSeq" id="WP_131890925.1">
    <property type="nucleotide sequence ID" value="NZ_SMKZ01000002.1"/>
</dbReference>
<dbReference type="EMBL" id="SMKZ01000002">
    <property type="protein sequence ID" value="TDE15073.1"/>
    <property type="molecule type" value="Genomic_DNA"/>
</dbReference>
<reference evidence="1 2" key="1">
    <citation type="submission" date="2019-03" db="EMBL/GenBank/DDBJ databases">
        <title>Draft genome sequences of novel Actinobacteria.</title>
        <authorList>
            <person name="Sahin N."/>
            <person name="Ay H."/>
            <person name="Saygin H."/>
        </authorList>
    </citation>
    <scope>NUCLEOTIDE SEQUENCE [LARGE SCALE GENOMIC DNA]</scope>
    <source>
        <strain evidence="1 2">5K138</strain>
    </source>
</reference>
<evidence type="ECO:0000313" key="2">
    <source>
        <dbReference type="Proteomes" id="UP000294739"/>
    </source>
</evidence>
<sequence length="216" mass="22782">MSQHPTRRRLLAVTVGTGLTTLAVTGGAIAASRIGQPRPREIRYNLAPAAQAPDPFIASGVAFGSQASIYFSSGIGPSALNAGAPAGTPERYIDPAQYPGGKLPAGVTVTQAQGMNAMARIRENLESQGLTLTDITSMRIYLQAPPGAARADYDGWNRAYRKWMANVDRVSGEVIAAYQPVEFANATRPSRTNLEVATLPVAGWLVEIEAVAAYPG</sequence>
<evidence type="ECO:0008006" key="3">
    <source>
        <dbReference type="Google" id="ProtNLM"/>
    </source>
</evidence>
<comment type="caution">
    <text evidence="1">The sequence shown here is derived from an EMBL/GenBank/DDBJ whole genome shotgun (WGS) entry which is preliminary data.</text>
</comment>
<dbReference type="Proteomes" id="UP000294739">
    <property type="component" value="Unassembled WGS sequence"/>
</dbReference>
<dbReference type="InterPro" id="IPR006311">
    <property type="entry name" value="TAT_signal"/>
</dbReference>
<protein>
    <recommendedName>
        <fullName evidence="3">RidA family protein</fullName>
    </recommendedName>
</protein>
<dbReference type="PANTHER" id="PTHR11803:SF59">
    <property type="entry name" value="ENDORIBONUCLEASE"/>
    <property type="match status" value="1"/>
</dbReference>
<dbReference type="PANTHER" id="PTHR11803">
    <property type="entry name" value="2-IMINOBUTANOATE/2-IMINOPROPANOATE DEAMINASE RIDA"/>
    <property type="match status" value="1"/>
</dbReference>
<organism evidence="1 2">
    <name type="scientific">Jiangella asiatica</name>
    <dbReference type="NCBI Taxonomy" id="2530372"/>
    <lineage>
        <taxon>Bacteria</taxon>
        <taxon>Bacillati</taxon>
        <taxon>Actinomycetota</taxon>
        <taxon>Actinomycetes</taxon>
        <taxon>Jiangellales</taxon>
        <taxon>Jiangellaceae</taxon>
        <taxon>Jiangella</taxon>
    </lineage>
</organism>
<name>A0A4R5DVL5_9ACTN</name>
<dbReference type="SUPFAM" id="SSF55298">
    <property type="entry name" value="YjgF-like"/>
    <property type="match status" value="1"/>
</dbReference>
<dbReference type="Gene3D" id="3.30.1330.40">
    <property type="entry name" value="RutC-like"/>
    <property type="match status" value="1"/>
</dbReference>